<dbReference type="GO" id="GO:0005737">
    <property type="term" value="C:cytoplasm"/>
    <property type="evidence" value="ECO:0007669"/>
    <property type="project" value="UniProtKB-SubCell"/>
</dbReference>
<dbReference type="NCBIfam" id="TIGR00048">
    <property type="entry name" value="rRNA_mod_RlmN"/>
    <property type="match status" value="1"/>
</dbReference>
<dbReference type="SFLD" id="SFLDS00029">
    <property type="entry name" value="Radical_SAM"/>
    <property type="match status" value="1"/>
</dbReference>
<dbReference type="GO" id="GO:0051539">
    <property type="term" value="F:4 iron, 4 sulfur cluster binding"/>
    <property type="evidence" value="ECO:0007669"/>
    <property type="project" value="UniProtKB-KW"/>
</dbReference>
<evidence type="ECO:0000256" key="3">
    <source>
        <dbReference type="ARBA" id="ARBA00007544"/>
    </source>
</evidence>
<dbReference type="InterPro" id="IPR058240">
    <property type="entry name" value="rSAM_sf"/>
</dbReference>
<dbReference type="PANTHER" id="PTHR30544:SF5">
    <property type="entry name" value="RADICAL SAM CORE DOMAIN-CONTAINING PROTEIN"/>
    <property type="match status" value="1"/>
</dbReference>
<dbReference type="eggNOG" id="COG0820">
    <property type="taxonomic scope" value="Bacteria"/>
</dbReference>
<dbReference type="InterPro" id="IPR040072">
    <property type="entry name" value="Methyltransferase_A"/>
</dbReference>
<dbReference type="Gene3D" id="1.10.150.530">
    <property type="match status" value="1"/>
</dbReference>
<evidence type="ECO:0000256" key="9">
    <source>
        <dbReference type="ARBA" id="ARBA00022691"/>
    </source>
</evidence>
<name>F4GKC7_PARC1</name>
<dbReference type="GO" id="GO:0030488">
    <property type="term" value="P:tRNA methylation"/>
    <property type="evidence" value="ECO:0007669"/>
    <property type="project" value="InterPro"/>
</dbReference>
<dbReference type="InterPro" id="IPR027492">
    <property type="entry name" value="RNA_MTrfase_RlmN"/>
</dbReference>
<evidence type="ECO:0000259" key="14">
    <source>
        <dbReference type="PROSITE" id="PS51918"/>
    </source>
</evidence>
<dbReference type="PIRSF" id="PIRSF006004">
    <property type="entry name" value="CHP00048"/>
    <property type="match status" value="1"/>
</dbReference>
<keyword evidence="16" id="KW-1185">Reference proteome</keyword>
<dbReference type="STRING" id="760011.Spico_1102"/>
<comment type="subcellular location">
    <subcellularLocation>
        <location evidence="2">Cytoplasm</location>
    </subcellularLocation>
</comment>
<gene>
    <name evidence="15" type="ordered locus">Spico_1102</name>
</gene>
<dbReference type="Pfam" id="PF04055">
    <property type="entry name" value="Radical_SAM"/>
    <property type="match status" value="1"/>
</dbReference>
<dbReference type="SFLD" id="SFLDF00275">
    <property type="entry name" value="adenosine_C2_methyltransferase"/>
    <property type="match status" value="1"/>
</dbReference>
<organism evidence="15 16">
    <name type="scientific">Parasphaerochaeta coccoides (strain ATCC BAA-1237 / DSM 17374 / SPN1)</name>
    <name type="common">Sphaerochaeta coccoides</name>
    <dbReference type="NCBI Taxonomy" id="760011"/>
    <lineage>
        <taxon>Bacteria</taxon>
        <taxon>Pseudomonadati</taxon>
        <taxon>Spirochaetota</taxon>
        <taxon>Spirochaetia</taxon>
        <taxon>Spirochaetales</taxon>
        <taxon>Sphaerochaetaceae</taxon>
        <taxon>Parasphaerochaeta</taxon>
    </lineage>
</organism>
<dbReference type="GO" id="GO:0046872">
    <property type="term" value="F:metal ion binding"/>
    <property type="evidence" value="ECO:0007669"/>
    <property type="project" value="UniProtKB-KW"/>
</dbReference>
<dbReference type="Gene3D" id="3.20.20.70">
    <property type="entry name" value="Aldolase class I"/>
    <property type="match status" value="1"/>
</dbReference>
<evidence type="ECO:0000256" key="4">
    <source>
        <dbReference type="ARBA" id="ARBA00022485"/>
    </source>
</evidence>
<evidence type="ECO:0000313" key="16">
    <source>
        <dbReference type="Proteomes" id="UP000007939"/>
    </source>
</evidence>
<evidence type="ECO:0000256" key="2">
    <source>
        <dbReference type="ARBA" id="ARBA00004496"/>
    </source>
</evidence>
<dbReference type="InterPro" id="IPR004383">
    <property type="entry name" value="rRNA_lsu_MTrfase_RlmN/Cfr"/>
</dbReference>
<dbReference type="KEGG" id="scc:Spico_1102"/>
<evidence type="ECO:0000256" key="11">
    <source>
        <dbReference type="ARBA" id="ARBA00023004"/>
    </source>
</evidence>
<accession>F4GKC7</accession>
<evidence type="ECO:0000256" key="1">
    <source>
        <dbReference type="ARBA" id="ARBA00001966"/>
    </source>
</evidence>
<keyword evidence="6" id="KW-0698">rRNA processing</keyword>
<sequence length="359" mass="39859">MMLKNSDVPSQPSLYGLSVQDIQTVLSLDKPFRARQIRSWLARGTTSFTGMSNLSLLERTRLTEKYPHILTSEVIEEKTDRTGATKLGIRLYDGLVVECVLLVDQDGRKTACLSCQVGCAMGCVFCRTGTMGLARNLHAYEIVEQFVHLMKYGTPSHIVYMGMGEPLANTKEVFSSVLTLNSPDWFDIGIRRITISTCGIVPGILQLAESGLGVKLAISLVAADDQLRTRLMPVNRSFPLIRLKETLVTYQKKEKKRITFEYCMLGGVNTDETAARNLAHFMKGLEAIVNLIPWNPAPDLPWQTPSNREMDSFVSTLQRLGVPCTRRFSRGRGVDGACGQLAVPQNMRTLPPEDTQGTI</sequence>
<dbReference type="EMBL" id="CP002659">
    <property type="protein sequence ID" value="AEC02323.1"/>
    <property type="molecule type" value="Genomic_DNA"/>
</dbReference>
<dbReference type="InterPro" id="IPR013785">
    <property type="entry name" value="Aldolase_TIM"/>
</dbReference>
<keyword evidence="7" id="KW-0489">Methyltransferase</keyword>
<keyword evidence="10" id="KW-0479">Metal-binding</keyword>
<protein>
    <submittedName>
        <fullName evidence="15">Radical SAM enzyme, Cfr family</fullName>
    </submittedName>
</protein>
<evidence type="ECO:0000256" key="12">
    <source>
        <dbReference type="ARBA" id="ARBA00023014"/>
    </source>
</evidence>
<dbReference type="RefSeq" id="WP_013739718.1">
    <property type="nucleotide sequence ID" value="NC_015436.1"/>
</dbReference>
<keyword evidence="11" id="KW-0408">Iron</keyword>
<reference evidence="16" key="1">
    <citation type="submission" date="2011-04" db="EMBL/GenBank/DDBJ databases">
        <title>The complete genome of Spirochaeta coccoides DSM 17374.</title>
        <authorList>
            <person name="Lucas S."/>
            <person name="Copeland A."/>
            <person name="Lapidus A."/>
            <person name="Bruce D."/>
            <person name="Goodwin L."/>
            <person name="Pitluck S."/>
            <person name="Peters L."/>
            <person name="Kyrpides N."/>
            <person name="Mavromatis K."/>
            <person name="Pagani I."/>
            <person name="Ivanova N."/>
            <person name="Ovchinnikova G."/>
            <person name="Lu M."/>
            <person name="Detter J.C."/>
            <person name="Tapia R."/>
            <person name="Han C."/>
            <person name="Land M."/>
            <person name="Hauser L."/>
            <person name="Markowitz V."/>
            <person name="Cheng J.-F."/>
            <person name="Hugenholtz P."/>
            <person name="Woyke T."/>
            <person name="Wu D."/>
            <person name="Spring S."/>
            <person name="Schroeder M."/>
            <person name="Brambilla E."/>
            <person name="Klenk H.-P."/>
            <person name="Eisen J.A."/>
        </authorList>
    </citation>
    <scope>NUCLEOTIDE SEQUENCE [LARGE SCALE GENOMIC DNA]</scope>
    <source>
        <strain evidence="16">ATCC BAA-1237 / DSM 17374 / SPN1</strain>
    </source>
</reference>
<evidence type="ECO:0000256" key="8">
    <source>
        <dbReference type="ARBA" id="ARBA00022679"/>
    </source>
</evidence>
<keyword evidence="12" id="KW-0411">Iron-sulfur</keyword>
<evidence type="ECO:0000256" key="13">
    <source>
        <dbReference type="ARBA" id="ARBA00023157"/>
    </source>
</evidence>
<dbReference type="SFLD" id="SFLDG01062">
    <property type="entry name" value="methyltransferase_(Class_A)"/>
    <property type="match status" value="1"/>
</dbReference>
<keyword evidence="13" id="KW-1015">Disulfide bond</keyword>
<evidence type="ECO:0000256" key="5">
    <source>
        <dbReference type="ARBA" id="ARBA00022490"/>
    </source>
</evidence>
<dbReference type="HOGENOM" id="CLU_029101_0_0_12"/>
<dbReference type="PROSITE" id="PS51918">
    <property type="entry name" value="RADICAL_SAM"/>
    <property type="match status" value="1"/>
</dbReference>
<dbReference type="AlphaFoldDB" id="F4GKC7"/>
<dbReference type="Proteomes" id="UP000007939">
    <property type="component" value="Chromosome"/>
</dbReference>
<dbReference type="SUPFAM" id="SSF102114">
    <property type="entry name" value="Radical SAM enzymes"/>
    <property type="match status" value="1"/>
</dbReference>
<feature type="domain" description="Radical SAM core" evidence="14">
    <location>
        <begin position="105"/>
        <end position="332"/>
    </location>
</feature>
<dbReference type="GO" id="GO:0070475">
    <property type="term" value="P:rRNA base methylation"/>
    <property type="evidence" value="ECO:0007669"/>
    <property type="project" value="InterPro"/>
</dbReference>
<dbReference type="GO" id="GO:0008173">
    <property type="term" value="F:RNA methyltransferase activity"/>
    <property type="evidence" value="ECO:0007669"/>
    <property type="project" value="InterPro"/>
</dbReference>
<keyword evidence="8" id="KW-0808">Transferase</keyword>
<evidence type="ECO:0000256" key="6">
    <source>
        <dbReference type="ARBA" id="ARBA00022552"/>
    </source>
</evidence>
<dbReference type="InterPro" id="IPR007197">
    <property type="entry name" value="rSAM"/>
</dbReference>
<evidence type="ECO:0000256" key="10">
    <source>
        <dbReference type="ARBA" id="ARBA00022723"/>
    </source>
</evidence>
<dbReference type="PANTHER" id="PTHR30544">
    <property type="entry name" value="23S RRNA METHYLTRANSFERASE"/>
    <property type="match status" value="1"/>
</dbReference>
<evidence type="ECO:0000313" key="15">
    <source>
        <dbReference type="EMBL" id="AEC02323.1"/>
    </source>
</evidence>
<keyword evidence="5" id="KW-0963">Cytoplasm</keyword>
<proteinExistence type="inferred from homology"/>
<comment type="similarity">
    <text evidence="3">Belongs to the radical SAM superfamily. RlmN family.</text>
</comment>
<reference evidence="15 16" key="2">
    <citation type="journal article" date="2012" name="Stand. Genomic Sci.">
        <title>Complete genome sequence of the termite hindgut bacterium Spirochaeta coccoides type strain (SPN1(T)), reclassification in the genus Sphaerochaeta as Sphaerochaeta coccoides comb. nov. and emendations of the family Spirochaetaceae and the genus Sphaerochaeta.</title>
        <authorList>
            <person name="Abt B."/>
            <person name="Han C."/>
            <person name="Scheuner C."/>
            <person name="Lu M."/>
            <person name="Lapidus A."/>
            <person name="Nolan M."/>
            <person name="Lucas S."/>
            <person name="Hammon N."/>
            <person name="Deshpande S."/>
            <person name="Cheng J.F."/>
            <person name="Tapia R."/>
            <person name="Goodwin L.A."/>
            <person name="Pitluck S."/>
            <person name="Liolios K."/>
            <person name="Pagani I."/>
            <person name="Ivanova N."/>
            <person name="Mavromatis K."/>
            <person name="Mikhailova N."/>
            <person name="Huntemann M."/>
            <person name="Pati A."/>
            <person name="Chen A."/>
            <person name="Palaniappan K."/>
            <person name="Land M."/>
            <person name="Hauser L."/>
            <person name="Brambilla E.M."/>
            <person name="Rohde M."/>
            <person name="Spring S."/>
            <person name="Gronow S."/>
            <person name="Goker M."/>
            <person name="Woyke T."/>
            <person name="Bristow J."/>
            <person name="Eisen J.A."/>
            <person name="Markowitz V."/>
            <person name="Hugenholtz P."/>
            <person name="Kyrpides N.C."/>
            <person name="Klenk H.P."/>
            <person name="Detter J.C."/>
        </authorList>
    </citation>
    <scope>NUCLEOTIDE SEQUENCE [LARGE SCALE GENOMIC DNA]</scope>
    <source>
        <strain evidence="16">ATCC BAA-1237 / DSM 17374 / SPN1</strain>
    </source>
</reference>
<keyword evidence="9" id="KW-0949">S-adenosyl-L-methionine</keyword>
<keyword evidence="4" id="KW-0004">4Fe-4S</keyword>
<evidence type="ECO:0000256" key="7">
    <source>
        <dbReference type="ARBA" id="ARBA00022603"/>
    </source>
</evidence>
<comment type="cofactor">
    <cofactor evidence="1">
        <name>[4Fe-4S] cluster</name>
        <dbReference type="ChEBI" id="CHEBI:49883"/>
    </cofactor>
</comment>